<reference evidence="2" key="2">
    <citation type="journal article" date="2015" name="Data Brief">
        <title>Shoot transcriptome of the giant reed, Arundo donax.</title>
        <authorList>
            <person name="Barrero R.A."/>
            <person name="Guerrero F.D."/>
            <person name="Moolhuijzen P."/>
            <person name="Goolsby J.A."/>
            <person name="Tidwell J."/>
            <person name="Bellgard S.E."/>
            <person name="Bellgard M.I."/>
        </authorList>
    </citation>
    <scope>NUCLEOTIDE SEQUENCE</scope>
    <source>
        <tissue evidence="2">Shoot tissue taken approximately 20 cm above the soil surface</tissue>
    </source>
</reference>
<proteinExistence type="predicted"/>
<accession>A0A0A9GYS6</accession>
<evidence type="ECO:0000313" key="2">
    <source>
        <dbReference type="EMBL" id="JAE29662.1"/>
    </source>
</evidence>
<evidence type="ECO:0000256" key="1">
    <source>
        <dbReference type="SAM" id="MobiDB-lite"/>
    </source>
</evidence>
<name>A0A0A9GYS6_ARUDO</name>
<sequence>MEGNRRSYIRDGPAIDEEERRA</sequence>
<organism evidence="2">
    <name type="scientific">Arundo donax</name>
    <name type="common">Giant reed</name>
    <name type="synonym">Donax arundinaceus</name>
    <dbReference type="NCBI Taxonomy" id="35708"/>
    <lineage>
        <taxon>Eukaryota</taxon>
        <taxon>Viridiplantae</taxon>
        <taxon>Streptophyta</taxon>
        <taxon>Embryophyta</taxon>
        <taxon>Tracheophyta</taxon>
        <taxon>Spermatophyta</taxon>
        <taxon>Magnoliopsida</taxon>
        <taxon>Liliopsida</taxon>
        <taxon>Poales</taxon>
        <taxon>Poaceae</taxon>
        <taxon>PACMAD clade</taxon>
        <taxon>Arundinoideae</taxon>
        <taxon>Arundineae</taxon>
        <taxon>Arundo</taxon>
    </lineage>
</organism>
<protein>
    <submittedName>
        <fullName evidence="2">Uncharacterized protein</fullName>
    </submittedName>
</protein>
<dbReference type="EMBL" id="GBRH01168234">
    <property type="protein sequence ID" value="JAE29662.1"/>
    <property type="molecule type" value="Transcribed_RNA"/>
</dbReference>
<feature type="region of interest" description="Disordered" evidence="1">
    <location>
        <begin position="1"/>
        <end position="22"/>
    </location>
</feature>
<dbReference type="AlphaFoldDB" id="A0A0A9GYS6"/>
<reference evidence="2" key="1">
    <citation type="submission" date="2014-09" db="EMBL/GenBank/DDBJ databases">
        <authorList>
            <person name="Magalhaes I.L.F."/>
            <person name="Oliveira U."/>
            <person name="Santos F.R."/>
            <person name="Vidigal T.H.D.A."/>
            <person name="Brescovit A.D."/>
            <person name="Santos A.J."/>
        </authorList>
    </citation>
    <scope>NUCLEOTIDE SEQUENCE</scope>
    <source>
        <tissue evidence="2">Shoot tissue taken approximately 20 cm above the soil surface</tissue>
    </source>
</reference>